<dbReference type="Proteomes" id="UP000657574">
    <property type="component" value="Unassembled WGS sequence"/>
</dbReference>
<protein>
    <submittedName>
        <fullName evidence="1">Uncharacterized protein</fullName>
    </submittedName>
</protein>
<dbReference type="EMBL" id="BMQA01000108">
    <property type="protein sequence ID" value="GGJ68948.1"/>
    <property type="molecule type" value="Genomic_DNA"/>
</dbReference>
<dbReference type="AlphaFoldDB" id="A0A917PAQ5"/>
<dbReference type="RefSeq" id="WP_229841634.1">
    <property type="nucleotide sequence ID" value="NZ_BMQA01000108.1"/>
</dbReference>
<keyword evidence="2" id="KW-1185">Reference proteome</keyword>
<evidence type="ECO:0000313" key="1">
    <source>
        <dbReference type="EMBL" id="GGJ68948.1"/>
    </source>
</evidence>
<accession>A0A917PAQ5</accession>
<reference evidence="1" key="1">
    <citation type="journal article" date="2014" name="Int. J. Syst. Evol. Microbiol.">
        <title>Complete genome sequence of Corynebacterium casei LMG S-19264T (=DSM 44701T), isolated from a smear-ripened cheese.</title>
        <authorList>
            <consortium name="US DOE Joint Genome Institute (JGI-PGF)"/>
            <person name="Walter F."/>
            <person name="Albersmeier A."/>
            <person name="Kalinowski J."/>
            <person name="Ruckert C."/>
        </authorList>
    </citation>
    <scope>NUCLEOTIDE SEQUENCE</scope>
    <source>
        <strain evidence="1">JCM 3086</strain>
    </source>
</reference>
<evidence type="ECO:0000313" key="2">
    <source>
        <dbReference type="Proteomes" id="UP000657574"/>
    </source>
</evidence>
<organism evidence="1 2">
    <name type="scientific">Streptomyces brasiliensis</name>
    <dbReference type="NCBI Taxonomy" id="1954"/>
    <lineage>
        <taxon>Bacteria</taxon>
        <taxon>Bacillati</taxon>
        <taxon>Actinomycetota</taxon>
        <taxon>Actinomycetes</taxon>
        <taxon>Kitasatosporales</taxon>
        <taxon>Streptomycetaceae</taxon>
        <taxon>Streptomyces</taxon>
    </lineage>
</organism>
<sequence>MVPRPAGPGLSRFDFLHQTLLEYHAARHDFWRRQGGYVNHGRYEETSCFPMLDVGTSSSPHLLRPVGIYPVSGTVEVVFQYLQSRAPFDDTEQRRELLNRLNEIGSVDLPEAKLELRPSCLVTFFAEHRRAPSDSFAGGTTCAER</sequence>
<comment type="caution">
    <text evidence="1">The sequence shown here is derived from an EMBL/GenBank/DDBJ whole genome shotgun (WGS) entry which is preliminary data.</text>
</comment>
<proteinExistence type="predicted"/>
<name>A0A917PAQ5_9ACTN</name>
<reference evidence="1" key="2">
    <citation type="submission" date="2020-09" db="EMBL/GenBank/DDBJ databases">
        <authorList>
            <person name="Sun Q."/>
            <person name="Ohkuma M."/>
        </authorList>
    </citation>
    <scope>NUCLEOTIDE SEQUENCE</scope>
    <source>
        <strain evidence="1">JCM 3086</strain>
    </source>
</reference>
<gene>
    <name evidence="1" type="ORF">GCM10010121_094590</name>
</gene>